<protein>
    <recommendedName>
        <fullName evidence="8">Homeobox domain-containing protein</fullName>
    </recommendedName>
</protein>
<keyword evidence="2 5" id="KW-0238">DNA-binding</keyword>
<evidence type="ECO:0000256" key="2">
    <source>
        <dbReference type="ARBA" id="ARBA00023125"/>
    </source>
</evidence>
<dbReference type="SUPFAM" id="SSF46689">
    <property type="entry name" value="Homeodomain-like"/>
    <property type="match status" value="1"/>
</dbReference>
<keyword evidence="4 5" id="KW-0539">Nucleus</keyword>
<gene>
    <name evidence="9" type="ORF">CANINC_004050</name>
</gene>
<dbReference type="PROSITE" id="PS00027">
    <property type="entry name" value="HOMEOBOX_1"/>
    <property type="match status" value="1"/>
</dbReference>
<comment type="caution">
    <text evidence="9">The sequence shown here is derived from an EMBL/GenBank/DDBJ whole genome shotgun (WGS) entry which is preliminary data.</text>
</comment>
<evidence type="ECO:0000256" key="6">
    <source>
        <dbReference type="RuleBase" id="RU000682"/>
    </source>
</evidence>
<feature type="DNA-binding region" description="Homeobox" evidence="5">
    <location>
        <begin position="179"/>
        <end position="238"/>
    </location>
</feature>
<proteinExistence type="predicted"/>
<accession>A0A4T0WYI3</accession>
<dbReference type="InterPro" id="IPR009057">
    <property type="entry name" value="Homeodomain-like_sf"/>
</dbReference>
<dbReference type="Proteomes" id="UP000307173">
    <property type="component" value="Unassembled WGS sequence"/>
</dbReference>
<feature type="compositionally biased region" description="Low complexity" evidence="7">
    <location>
        <begin position="248"/>
        <end position="279"/>
    </location>
</feature>
<dbReference type="PROSITE" id="PS50071">
    <property type="entry name" value="HOMEOBOX_2"/>
    <property type="match status" value="1"/>
</dbReference>
<feature type="compositionally biased region" description="Polar residues" evidence="7">
    <location>
        <begin position="149"/>
        <end position="168"/>
    </location>
</feature>
<evidence type="ECO:0000256" key="1">
    <source>
        <dbReference type="ARBA" id="ARBA00004123"/>
    </source>
</evidence>
<dbReference type="PANTHER" id="PTHR24339">
    <property type="entry name" value="HOMEOBOX PROTEIN EMX-RELATED"/>
    <property type="match status" value="1"/>
</dbReference>
<reference evidence="9 10" key="1">
    <citation type="journal article" date="2019" name="Front. Genet.">
        <title>Whole-Genome Sequencing of the Opportunistic Yeast Pathogen Candida inconspicua Uncovers Its Hybrid Origin.</title>
        <authorList>
            <person name="Mixao V."/>
            <person name="Hansen A.P."/>
            <person name="Saus E."/>
            <person name="Boekhout T."/>
            <person name="Lass-Florl C."/>
            <person name="Gabaldon T."/>
        </authorList>
    </citation>
    <scope>NUCLEOTIDE SEQUENCE [LARGE SCALE GENOMIC DNA]</scope>
    <source>
        <strain evidence="9 10">CBS 180</strain>
    </source>
</reference>
<dbReference type="Pfam" id="PF00046">
    <property type="entry name" value="Homeodomain"/>
    <property type="match status" value="1"/>
</dbReference>
<dbReference type="InterPro" id="IPR001356">
    <property type="entry name" value="HD"/>
</dbReference>
<evidence type="ECO:0000313" key="10">
    <source>
        <dbReference type="Proteomes" id="UP000307173"/>
    </source>
</evidence>
<dbReference type="CDD" id="cd00086">
    <property type="entry name" value="homeodomain"/>
    <property type="match status" value="1"/>
</dbReference>
<dbReference type="PANTHER" id="PTHR24339:SF28">
    <property type="entry name" value="E5-RELATED"/>
    <property type="match status" value="1"/>
</dbReference>
<feature type="compositionally biased region" description="Low complexity" evidence="7">
    <location>
        <begin position="169"/>
        <end position="179"/>
    </location>
</feature>
<comment type="subcellular location">
    <subcellularLocation>
        <location evidence="1 5 6">Nucleus</location>
    </subcellularLocation>
</comment>
<feature type="region of interest" description="Disordered" evidence="7">
    <location>
        <begin position="201"/>
        <end position="294"/>
    </location>
</feature>
<evidence type="ECO:0000256" key="4">
    <source>
        <dbReference type="ARBA" id="ARBA00023242"/>
    </source>
</evidence>
<keyword evidence="10" id="KW-1185">Reference proteome</keyword>
<feature type="compositionally biased region" description="Low complexity" evidence="7">
    <location>
        <begin position="109"/>
        <end position="126"/>
    </location>
</feature>
<feature type="domain" description="Homeobox" evidence="8">
    <location>
        <begin position="177"/>
        <end position="237"/>
    </location>
</feature>
<dbReference type="Gene3D" id="1.10.10.60">
    <property type="entry name" value="Homeodomain-like"/>
    <property type="match status" value="1"/>
</dbReference>
<evidence type="ECO:0000256" key="7">
    <source>
        <dbReference type="SAM" id="MobiDB-lite"/>
    </source>
</evidence>
<dbReference type="EMBL" id="SELW01000638">
    <property type="protein sequence ID" value="TID17191.1"/>
    <property type="molecule type" value="Genomic_DNA"/>
</dbReference>
<name>A0A4T0WYI3_9ASCO</name>
<dbReference type="InterPro" id="IPR050877">
    <property type="entry name" value="EMX-VAX-Noto_Homeobox_TFs"/>
</dbReference>
<dbReference type="GO" id="GO:0000981">
    <property type="term" value="F:DNA-binding transcription factor activity, RNA polymerase II-specific"/>
    <property type="evidence" value="ECO:0007669"/>
    <property type="project" value="InterPro"/>
</dbReference>
<evidence type="ECO:0000313" key="9">
    <source>
        <dbReference type="EMBL" id="TID17191.1"/>
    </source>
</evidence>
<dbReference type="AlphaFoldDB" id="A0A4T0WYI3"/>
<feature type="compositionally biased region" description="Basic and acidic residues" evidence="7">
    <location>
        <begin position="208"/>
        <end position="223"/>
    </location>
</feature>
<dbReference type="OrthoDB" id="6159439at2759"/>
<dbReference type="InterPro" id="IPR017970">
    <property type="entry name" value="Homeobox_CS"/>
</dbReference>
<keyword evidence="3 5" id="KW-0371">Homeobox</keyword>
<dbReference type="STRING" id="52247.A0A4T0WYI3"/>
<dbReference type="GO" id="GO:0005634">
    <property type="term" value="C:nucleus"/>
    <property type="evidence" value="ECO:0007669"/>
    <property type="project" value="UniProtKB-SubCell"/>
</dbReference>
<sequence length="531" mass="61198">MNFDMTEFDFNMDDAVDTVDTLNPLTLDIPNIDNNDAVMDLNLNDRSDEKISVKSENNDTMDNINLHMERHLSSADHQFLVDTPEHTSFHPENNQSQQHEEEKEEVEQQTEQQIHVQHLQHLQQQQHDQMLNLEFEDSEKIDRKEEDLQQVQNSLPDDSPNIQPSMQRSNSTSNTNASSPPKRTRASGEILRYLIDQFNLNSNPSSAQRKEISEKTGMPERSVRIWFQNRRAKARKQGKMEKKDDNLNEFNNNNNDNNNDNNNKDFNNNNNNNEFSNKFAKTSNSSKTNSPFNLPTSNLVEVNNKYYIMECKNLSIGNWQRIKAGYITKTYLPNLSPQSLIQLMSTTDLVVILSKKDAELNYFFSGVFQNEKVLFRIFYPVRNIIKCSLLNQTDPKNATLNLELSHSPQFAVHFTIDPNTGEPNVNQWSICEDFSEGQQVTNAHYSINGSKIPHILHDDVKNLKFMHTLITSIIKNLPKESFTPIINSPAKIDTNLDLFNSGGSNDFETMSDLIPNNMMINDKDFLLDEFQ</sequence>
<dbReference type="GO" id="GO:0000978">
    <property type="term" value="F:RNA polymerase II cis-regulatory region sequence-specific DNA binding"/>
    <property type="evidence" value="ECO:0007669"/>
    <property type="project" value="TreeGrafter"/>
</dbReference>
<evidence type="ECO:0000256" key="5">
    <source>
        <dbReference type="PROSITE-ProRule" id="PRU00108"/>
    </source>
</evidence>
<evidence type="ECO:0000259" key="8">
    <source>
        <dbReference type="PROSITE" id="PS50071"/>
    </source>
</evidence>
<dbReference type="SMART" id="SM00389">
    <property type="entry name" value="HOX"/>
    <property type="match status" value="1"/>
</dbReference>
<feature type="region of interest" description="Disordered" evidence="7">
    <location>
        <begin position="145"/>
        <end position="185"/>
    </location>
</feature>
<feature type="compositionally biased region" description="Polar residues" evidence="7">
    <location>
        <begin position="280"/>
        <end position="294"/>
    </location>
</feature>
<organism evidence="9 10">
    <name type="scientific">Pichia inconspicua</name>
    <dbReference type="NCBI Taxonomy" id="52247"/>
    <lineage>
        <taxon>Eukaryota</taxon>
        <taxon>Fungi</taxon>
        <taxon>Dikarya</taxon>
        <taxon>Ascomycota</taxon>
        <taxon>Saccharomycotina</taxon>
        <taxon>Pichiomycetes</taxon>
        <taxon>Pichiales</taxon>
        <taxon>Pichiaceae</taxon>
        <taxon>Pichia</taxon>
    </lineage>
</organism>
<feature type="region of interest" description="Disordered" evidence="7">
    <location>
        <begin position="84"/>
        <end position="126"/>
    </location>
</feature>
<evidence type="ECO:0000256" key="3">
    <source>
        <dbReference type="ARBA" id="ARBA00023155"/>
    </source>
</evidence>